<evidence type="ECO:0000313" key="2">
    <source>
        <dbReference type="EMBL" id="KYJ86074.1"/>
    </source>
</evidence>
<dbReference type="Proteomes" id="UP000075359">
    <property type="component" value="Unassembled WGS sequence"/>
</dbReference>
<dbReference type="PANTHER" id="PTHR36966">
    <property type="entry name" value="REP-ASSOCIATED TYROSINE TRANSPOSASE"/>
    <property type="match status" value="1"/>
</dbReference>
<gene>
    <name evidence="2" type="ORF">AS592_01520</name>
</gene>
<comment type="caution">
    <text evidence="2">The sequence shown here is derived from an EMBL/GenBank/DDBJ whole genome shotgun (WGS) entry which is preliminary data.</text>
</comment>
<accession>A0A151CF26</accession>
<feature type="domain" description="Transposase IS200-like" evidence="1">
    <location>
        <begin position="9"/>
        <end position="134"/>
    </location>
</feature>
<dbReference type="SUPFAM" id="SSF143422">
    <property type="entry name" value="Transposase IS200-like"/>
    <property type="match status" value="1"/>
</dbReference>
<organism evidence="2 3">
    <name type="scientific">Sulfurovum riftiae</name>
    <dbReference type="NCBI Taxonomy" id="1630136"/>
    <lineage>
        <taxon>Bacteria</taxon>
        <taxon>Pseudomonadati</taxon>
        <taxon>Campylobacterota</taxon>
        <taxon>Epsilonproteobacteria</taxon>
        <taxon>Campylobacterales</taxon>
        <taxon>Sulfurovaceae</taxon>
        <taxon>Sulfurovum</taxon>
    </lineage>
</organism>
<dbReference type="RefSeq" id="WP_067331454.1">
    <property type="nucleotide sequence ID" value="NZ_LNKT01000045.1"/>
</dbReference>
<dbReference type="InterPro" id="IPR036515">
    <property type="entry name" value="Transposase_17_sf"/>
</dbReference>
<sequence>MANYKHVFEDGYSYFITIVTHMRNPILIQNIELLRESFRVSKLKYNYNIDAIVIMPDHLHMIITPQCAKEYPHIVRTIKQHFSKYCDPKYYAHLQQSHSRRKEGYLPVWQKKYYEHTLRDAKDFKLHLDYIHFNPVKHNVADSVGDWEYSSFQKYVDLGEYHSRWCDFSADVDFE</sequence>
<dbReference type="GO" id="GO:0004803">
    <property type="term" value="F:transposase activity"/>
    <property type="evidence" value="ECO:0007669"/>
    <property type="project" value="InterPro"/>
</dbReference>
<dbReference type="Pfam" id="PF01797">
    <property type="entry name" value="Y1_Tnp"/>
    <property type="match status" value="1"/>
</dbReference>
<proteinExistence type="predicted"/>
<dbReference type="GO" id="GO:0043565">
    <property type="term" value="F:sequence-specific DNA binding"/>
    <property type="evidence" value="ECO:0007669"/>
    <property type="project" value="TreeGrafter"/>
</dbReference>
<dbReference type="AlphaFoldDB" id="A0A151CF26"/>
<reference evidence="2 3" key="1">
    <citation type="submission" date="2015-11" db="EMBL/GenBank/DDBJ databases">
        <title>Draft genome of Sulfurovum riftiae 1812E, a member of the Epsilonproteobacteria isolated from the tube of the deep-sea hydrothermal vent tubewom Riftia pachyptila.</title>
        <authorList>
            <person name="Vetriani C."/>
            <person name="Giovannelli D."/>
        </authorList>
    </citation>
    <scope>NUCLEOTIDE SEQUENCE [LARGE SCALE GENOMIC DNA]</scope>
    <source>
        <strain evidence="2 3">1812E</strain>
    </source>
</reference>
<dbReference type="PANTHER" id="PTHR36966:SF1">
    <property type="entry name" value="REP-ASSOCIATED TYROSINE TRANSPOSASE"/>
    <property type="match status" value="1"/>
</dbReference>
<evidence type="ECO:0000259" key="1">
    <source>
        <dbReference type="SMART" id="SM01321"/>
    </source>
</evidence>
<dbReference type="InterPro" id="IPR002686">
    <property type="entry name" value="Transposase_17"/>
</dbReference>
<protein>
    <recommendedName>
        <fullName evidence="1">Transposase IS200-like domain-containing protein</fullName>
    </recommendedName>
</protein>
<dbReference type="EMBL" id="LNKT01000045">
    <property type="protein sequence ID" value="KYJ86074.1"/>
    <property type="molecule type" value="Genomic_DNA"/>
</dbReference>
<dbReference type="GO" id="GO:0006313">
    <property type="term" value="P:DNA transposition"/>
    <property type="evidence" value="ECO:0007669"/>
    <property type="project" value="InterPro"/>
</dbReference>
<dbReference type="NCBIfam" id="NF047646">
    <property type="entry name" value="REP_Tyr_transpos"/>
    <property type="match status" value="1"/>
</dbReference>
<dbReference type="Gene3D" id="3.30.70.1290">
    <property type="entry name" value="Transposase IS200-like"/>
    <property type="match status" value="1"/>
</dbReference>
<evidence type="ECO:0000313" key="3">
    <source>
        <dbReference type="Proteomes" id="UP000075359"/>
    </source>
</evidence>
<keyword evidence="3" id="KW-1185">Reference proteome</keyword>
<dbReference type="SMART" id="SM01321">
    <property type="entry name" value="Y1_Tnp"/>
    <property type="match status" value="1"/>
</dbReference>
<name>A0A151CF26_9BACT</name>
<dbReference type="InterPro" id="IPR052715">
    <property type="entry name" value="RAYT_transposase"/>
</dbReference>